<dbReference type="EMBL" id="AP018929">
    <property type="protein sequence ID" value="BBG25069.1"/>
    <property type="molecule type" value="Genomic_DNA"/>
</dbReference>
<dbReference type="OrthoDB" id="44150at2157"/>
<evidence type="ECO:0000313" key="2">
    <source>
        <dbReference type="EMBL" id="BBG25069.1"/>
    </source>
</evidence>
<dbReference type="RefSeq" id="WP_054846185.1">
    <property type="nucleotide sequence ID" value="NZ_AP018929.1"/>
</dbReference>
<reference evidence="3 4" key="2">
    <citation type="journal article" date="2020" name="Int. J. Syst. Evol. Microbiol.">
        <title>Sulfuracidifex tepidarius gen. nov., sp. nov. and transfer of Sulfolobus metallicus Huber and Stetter 1992 to the genus Sulfuracidifex as Sulfuracidifex metallicus comb. nov.</title>
        <authorList>
            <person name="Itoh T."/>
            <person name="Miura T."/>
            <person name="Sakai H.D."/>
            <person name="Kato S."/>
            <person name="Ohkuma M."/>
            <person name="Takashina T."/>
        </authorList>
    </citation>
    <scope>NUCLEOTIDE SEQUENCE</scope>
    <source>
        <strain evidence="2 4">IC-006</strain>
        <strain evidence="3">IC-007</strain>
    </source>
</reference>
<evidence type="ECO:0000313" key="5">
    <source>
        <dbReference type="Proteomes" id="UP000325030"/>
    </source>
</evidence>
<evidence type="ECO:0000313" key="3">
    <source>
        <dbReference type="EMBL" id="BBG27851.1"/>
    </source>
</evidence>
<evidence type="ECO:0000256" key="1">
    <source>
        <dbReference type="SAM" id="MobiDB-lite"/>
    </source>
</evidence>
<feature type="compositionally biased region" description="Pro residues" evidence="1">
    <location>
        <begin position="87"/>
        <end position="112"/>
    </location>
</feature>
<organism evidence="3 5">
    <name type="scientific">Sulfuracidifex tepidarius</name>
    <dbReference type="NCBI Taxonomy" id="1294262"/>
    <lineage>
        <taxon>Archaea</taxon>
        <taxon>Thermoproteota</taxon>
        <taxon>Thermoprotei</taxon>
        <taxon>Sulfolobales</taxon>
        <taxon>Sulfolobaceae</taxon>
        <taxon>Sulfuracidifex</taxon>
    </lineage>
</organism>
<dbReference type="Proteomes" id="UP000325030">
    <property type="component" value="Chromosome"/>
</dbReference>
<feature type="compositionally biased region" description="Low complexity" evidence="1">
    <location>
        <begin position="118"/>
        <end position="128"/>
    </location>
</feature>
<dbReference type="Proteomes" id="UP000322983">
    <property type="component" value="Chromosome"/>
</dbReference>
<feature type="region of interest" description="Disordered" evidence="1">
    <location>
        <begin position="81"/>
        <end position="137"/>
    </location>
</feature>
<evidence type="ECO:0000313" key="4">
    <source>
        <dbReference type="Proteomes" id="UP000322983"/>
    </source>
</evidence>
<protein>
    <submittedName>
        <fullName evidence="3">Uncharacterized protein</fullName>
    </submittedName>
</protein>
<name>A0A510E5Q0_9CREN</name>
<accession>A0A510DY01</accession>
<dbReference type="GeneID" id="41718701"/>
<proteinExistence type="predicted"/>
<reference evidence="5" key="1">
    <citation type="submission" date="2018-09" db="EMBL/GenBank/DDBJ databases">
        <title>Complete Genome Sequencing of Sulfolobus sp. JCM 16834.</title>
        <authorList>
            <person name="Kato S."/>
            <person name="Itoh T."/>
            <person name="Ohkuma M."/>
        </authorList>
    </citation>
    <scope>NUCLEOTIDE SEQUENCE [LARGE SCALE GENOMIC DNA]</scope>
    <source>
        <strain evidence="5">IC-007</strain>
    </source>
</reference>
<accession>A0A510E5Q0</accession>
<keyword evidence="4" id="KW-1185">Reference proteome</keyword>
<dbReference type="EMBL" id="AP018930">
    <property type="protein sequence ID" value="BBG27851.1"/>
    <property type="molecule type" value="Genomic_DNA"/>
</dbReference>
<dbReference type="AlphaFoldDB" id="A0A510E5Q0"/>
<dbReference type="KEGG" id="step:IC006_2404"/>
<sequence>MEKTFQMDNTDVNAIHDRLTGELQSNGFEVVRDEPRDNGFKVLVRRGEEHGEVEVFNDWGAVRLITHGRLEWELMNIAEPLFNQPGGPAPSQPSMQPPQAPQQFPRPMPPYPTAQGYQSSMPQLTQPQSPQPTQPMYHPVPQFPQGGSPEHMQLVNVLMQNGYQIEVNTVNGQVFFVRGRKGNYVVDIEGRPQP</sequence>
<gene>
    <name evidence="2" type="ORF">IC006_2404</name>
    <name evidence="3" type="ORF">IC007_2406</name>
</gene>